<feature type="transmembrane region" description="Helical" evidence="1">
    <location>
        <begin position="144"/>
        <end position="165"/>
    </location>
</feature>
<gene>
    <name evidence="2" type="ORF">XNOV1_A007068</name>
</gene>
<dbReference type="Proteomes" id="UP001178508">
    <property type="component" value="Chromosome 5"/>
</dbReference>
<accession>A0AAV1F6T4</accession>
<organism evidence="2 3">
    <name type="scientific">Xyrichtys novacula</name>
    <name type="common">Pearly razorfish</name>
    <name type="synonym">Hemipteronotus novacula</name>
    <dbReference type="NCBI Taxonomy" id="13765"/>
    <lineage>
        <taxon>Eukaryota</taxon>
        <taxon>Metazoa</taxon>
        <taxon>Chordata</taxon>
        <taxon>Craniata</taxon>
        <taxon>Vertebrata</taxon>
        <taxon>Euteleostomi</taxon>
        <taxon>Actinopterygii</taxon>
        <taxon>Neopterygii</taxon>
        <taxon>Teleostei</taxon>
        <taxon>Neoteleostei</taxon>
        <taxon>Acanthomorphata</taxon>
        <taxon>Eupercaria</taxon>
        <taxon>Labriformes</taxon>
        <taxon>Labridae</taxon>
        <taxon>Xyrichtys</taxon>
    </lineage>
</organism>
<dbReference type="EMBL" id="OY660868">
    <property type="protein sequence ID" value="CAJ1056877.1"/>
    <property type="molecule type" value="Genomic_DNA"/>
</dbReference>
<name>A0AAV1F6T4_XYRNO</name>
<keyword evidence="1" id="KW-1133">Transmembrane helix</keyword>
<feature type="transmembrane region" description="Helical" evidence="1">
    <location>
        <begin position="107"/>
        <end position="132"/>
    </location>
</feature>
<feature type="transmembrane region" description="Helical" evidence="1">
    <location>
        <begin position="67"/>
        <end position="100"/>
    </location>
</feature>
<evidence type="ECO:0008006" key="4">
    <source>
        <dbReference type="Google" id="ProtNLM"/>
    </source>
</evidence>
<protein>
    <recommendedName>
        <fullName evidence="4">NADH dehydrogenase subunit 6</fullName>
    </recommendedName>
</protein>
<keyword evidence="1" id="KW-0812">Transmembrane</keyword>
<reference evidence="2" key="1">
    <citation type="submission" date="2023-08" db="EMBL/GenBank/DDBJ databases">
        <authorList>
            <person name="Alioto T."/>
            <person name="Alioto T."/>
            <person name="Gomez Garrido J."/>
        </authorList>
    </citation>
    <scope>NUCLEOTIDE SEQUENCE</scope>
</reference>
<keyword evidence="1" id="KW-0472">Membrane</keyword>
<dbReference type="AlphaFoldDB" id="A0AAV1F6T4"/>
<feature type="transmembrane region" description="Helical" evidence="1">
    <location>
        <begin position="12"/>
        <end position="39"/>
    </location>
</feature>
<evidence type="ECO:0000313" key="3">
    <source>
        <dbReference type="Proteomes" id="UP001178508"/>
    </source>
</evidence>
<evidence type="ECO:0000313" key="2">
    <source>
        <dbReference type="EMBL" id="CAJ1056877.1"/>
    </source>
</evidence>
<proteinExistence type="predicted"/>
<keyword evidence="3" id="KW-1185">Reference proteome</keyword>
<sequence length="178" mass="19522">MAAPSSRTTGLLLRVSCLLMLVYIQIITSLVINAGVFIFSDEVLISPFNFHLTSQHEPSYQSPTAGAYFWTTILSAAMTLGLCVPVALVAFALLAMMLAVYAKDIPALWLSTGCQGVSSLLILTGIITFLLLNNSYVSLEHMTLWFYLCVGVLVELVITTALTFVSMRRLKSEWDQSC</sequence>
<evidence type="ECO:0000256" key="1">
    <source>
        <dbReference type="SAM" id="Phobius"/>
    </source>
</evidence>